<dbReference type="FunFam" id="2.40.10.10:FF:000002">
    <property type="entry name" value="Transmembrane protease serine"/>
    <property type="match status" value="1"/>
</dbReference>
<dbReference type="PROSITE" id="PS50240">
    <property type="entry name" value="TRYPSIN_DOM"/>
    <property type="match status" value="1"/>
</dbReference>
<feature type="domain" description="Peptidase S1" evidence="4">
    <location>
        <begin position="27"/>
        <end position="337"/>
    </location>
</feature>
<dbReference type="PANTHER" id="PTHR24252:SF7">
    <property type="entry name" value="HYALIN"/>
    <property type="match status" value="1"/>
</dbReference>
<dbReference type="CDD" id="cd00190">
    <property type="entry name" value="Tryp_SPc"/>
    <property type="match status" value="1"/>
</dbReference>
<evidence type="ECO:0000256" key="2">
    <source>
        <dbReference type="SAM" id="MobiDB-lite"/>
    </source>
</evidence>
<dbReference type="RefSeq" id="WP_107570553.1">
    <property type="nucleotide sequence ID" value="NZ_PYYB01000003.1"/>
</dbReference>
<evidence type="ECO:0000256" key="3">
    <source>
        <dbReference type="SAM" id="SignalP"/>
    </source>
</evidence>
<dbReference type="InterPro" id="IPR033116">
    <property type="entry name" value="TRYPSIN_SER"/>
</dbReference>
<dbReference type="EMBL" id="PYYB01000003">
    <property type="protein sequence ID" value="PTL55510.1"/>
    <property type="molecule type" value="Genomic_DNA"/>
</dbReference>
<dbReference type="InterPro" id="IPR009003">
    <property type="entry name" value="Peptidase_S1_PA"/>
</dbReference>
<dbReference type="PRINTS" id="PR00722">
    <property type="entry name" value="CHYMOTRYPSIN"/>
</dbReference>
<dbReference type="SMART" id="SM00020">
    <property type="entry name" value="Tryp_SPc"/>
    <property type="match status" value="1"/>
</dbReference>
<dbReference type="AlphaFoldDB" id="A0A2T4UDC4"/>
<dbReference type="GO" id="GO:0004252">
    <property type="term" value="F:serine-type endopeptidase activity"/>
    <property type="evidence" value="ECO:0007669"/>
    <property type="project" value="InterPro"/>
</dbReference>
<feature type="signal peptide" evidence="3">
    <location>
        <begin position="1"/>
        <end position="23"/>
    </location>
</feature>
<feature type="region of interest" description="Disordered" evidence="2">
    <location>
        <begin position="365"/>
        <end position="427"/>
    </location>
</feature>
<organism evidence="5 6">
    <name type="scientific">Paraconexibacter algicola</name>
    <dbReference type="NCBI Taxonomy" id="2133960"/>
    <lineage>
        <taxon>Bacteria</taxon>
        <taxon>Bacillati</taxon>
        <taxon>Actinomycetota</taxon>
        <taxon>Thermoleophilia</taxon>
        <taxon>Solirubrobacterales</taxon>
        <taxon>Paraconexibacteraceae</taxon>
        <taxon>Paraconexibacter</taxon>
    </lineage>
</organism>
<evidence type="ECO:0000313" key="6">
    <source>
        <dbReference type="Proteomes" id="UP000240739"/>
    </source>
</evidence>
<keyword evidence="3" id="KW-0732">Signal</keyword>
<reference evidence="5 6" key="1">
    <citation type="submission" date="2018-03" db="EMBL/GenBank/DDBJ databases">
        <title>Aquarubrobacter algicola gen. nov., sp. nov., a novel actinobacterium isolated from shallow eutrophic lake during the end of cyanobacterial harmful algal blooms.</title>
        <authorList>
            <person name="Chun S.J."/>
        </authorList>
    </citation>
    <scope>NUCLEOTIDE SEQUENCE [LARGE SCALE GENOMIC DNA]</scope>
    <source>
        <strain evidence="5 6">Seoho-28</strain>
    </source>
</reference>
<dbReference type="PROSITE" id="PS00135">
    <property type="entry name" value="TRYPSIN_SER"/>
    <property type="match status" value="1"/>
</dbReference>
<dbReference type="Proteomes" id="UP000240739">
    <property type="component" value="Unassembled WGS sequence"/>
</dbReference>
<dbReference type="InterPro" id="IPR001314">
    <property type="entry name" value="Peptidase_S1A"/>
</dbReference>
<dbReference type="OrthoDB" id="1496095at2"/>
<dbReference type="Gene3D" id="2.40.10.10">
    <property type="entry name" value="Trypsin-like serine proteases"/>
    <property type="match status" value="1"/>
</dbReference>
<feature type="compositionally biased region" description="Low complexity" evidence="2">
    <location>
        <begin position="365"/>
        <end position="420"/>
    </location>
</feature>
<proteinExistence type="predicted"/>
<sequence>MPLARIALLATLPLLLLPAAADAQKRIVGGGPTAPGAYPAQAHLRIDLGAASLSCGGTLISRTKVATAAHCLDAANYALPLVVPRPVAIAPERVTVSLGSDLAGQGDRQVASAVQLHPDYDPRTSANDAAVITLPQPATQQPLSVVDPAVDAASYATGRPAVVIGWGRTTDGGQASARLLEVEVPVVSDADCNDANSYAGSLLVDVMLCAGLPEGGKDSCQGDSGGPLMTRSTGVLKLAGIVSFGDGCAAPQKYGVYTEVGAAAIQGFLATAAGAPPKATVDAVTGAVAGRATTVRVSASDPTPGGGIAAVAWDLDGDGAFDDATGLSAPWIPTAAGDQAVRARVSDSDGMVVVAERVVTVAARGSEGTAASPSVSGASAGSTPAGSTPAGSPPAGSATATTTTASGVAAAGGPASQSGAAGTGSGRARLATVSARGVRGTLRLRGTVTGTTCRAARVRVTVTRSGRRVARRTVAVDGRCAFGAALRLRGRLTIGLELLQSDGTVTRLGSRTRRVS</sequence>
<keyword evidence="1" id="KW-1015">Disulfide bond</keyword>
<dbReference type="GO" id="GO:0005975">
    <property type="term" value="P:carbohydrate metabolic process"/>
    <property type="evidence" value="ECO:0007669"/>
    <property type="project" value="UniProtKB-ARBA"/>
</dbReference>
<evidence type="ECO:0000313" key="5">
    <source>
        <dbReference type="EMBL" id="PTL55510.1"/>
    </source>
</evidence>
<accession>A0A2T4UDC4</accession>
<keyword evidence="6" id="KW-1185">Reference proteome</keyword>
<evidence type="ECO:0000259" key="4">
    <source>
        <dbReference type="PROSITE" id="PS50240"/>
    </source>
</evidence>
<comment type="caution">
    <text evidence="5">The sequence shown here is derived from an EMBL/GenBank/DDBJ whole genome shotgun (WGS) entry which is preliminary data.</text>
</comment>
<name>A0A2T4UDC4_9ACTN</name>
<dbReference type="InterPro" id="IPR043504">
    <property type="entry name" value="Peptidase_S1_PA_chymotrypsin"/>
</dbReference>
<dbReference type="SUPFAM" id="SSF50494">
    <property type="entry name" value="Trypsin-like serine proteases"/>
    <property type="match status" value="1"/>
</dbReference>
<dbReference type="InterPro" id="IPR001254">
    <property type="entry name" value="Trypsin_dom"/>
</dbReference>
<dbReference type="GO" id="GO:0006508">
    <property type="term" value="P:proteolysis"/>
    <property type="evidence" value="ECO:0007669"/>
    <property type="project" value="InterPro"/>
</dbReference>
<dbReference type="Pfam" id="PF00089">
    <property type="entry name" value="Trypsin"/>
    <property type="match status" value="1"/>
</dbReference>
<protein>
    <recommendedName>
        <fullName evidence="4">Peptidase S1 domain-containing protein</fullName>
    </recommendedName>
</protein>
<dbReference type="InterPro" id="IPR013783">
    <property type="entry name" value="Ig-like_fold"/>
</dbReference>
<dbReference type="PANTHER" id="PTHR24252">
    <property type="entry name" value="ACROSIN-RELATED"/>
    <property type="match status" value="1"/>
</dbReference>
<gene>
    <name evidence="5" type="ORF">C7Y72_17830</name>
</gene>
<dbReference type="Gene3D" id="2.60.40.10">
    <property type="entry name" value="Immunoglobulins"/>
    <property type="match status" value="1"/>
</dbReference>
<feature type="chain" id="PRO_5015718576" description="Peptidase S1 domain-containing protein" evidence="3">
    <location>
        <begin position="24"/>
        <end position="516"/>
    </location>
</feature>
<evidence type="ECO:0000256" key="1">
    <source>
        <dbReference type="ARBA" id="ARBA00023157"/>
    </source>
</evidence>